<dbReference type="Gene3D" id="3.40.50.1390">
    <property type="entry name" value="Resolvase, N-terminal catalytic domain"/>
    <property type="match status" value="1"/>
</dbReference>
<feature type="domain" description="Resolvase/invertase-type recombinase catalytic" evidence="1">
    <location>
        <begin position="4"/>
        <end position="53"/>
    </location>
</feature>
<evidence type="ECO:0000313" key="2">
    <source>
        <dbReference type="EMBL" id="MEC0243601.1"/>
    </source>
</evidence>
<protein>
    <submittedName>
        <fullName evidence="2">Recombinase family protein</fullName>
    </submittedName>
</protein>
<evidence type="ECO:0000259" key="1">
    <source>
        <dbReference type="Pfam" id="PF00239"/>
    </source>
</evidence>
<proteinExistence type="predicted"/>
<dbReference type="InterPro" id="IPR006119">
    <property type="entry name" value="Resolv_N"/>
</dbReference>
<evidence type="ECO:0000313" key="3">
    <source>
        <dbReference type="Proteomes" id="UP001344632"/>
    </source>
</evidence>
<reference evidence="2 3" key="1">
    <citation type="submission" date="2023-03" db="EMBL/GenBank/DDBJ databases">
        <title>Bacillus Genome Sequencing.</title>
        <authorList>
            <person name="Dunlap C."/>
        </authorList>
    </citation>
    <scope>NUCLEOTIDE SEQUENCE [LARGE SCALE GENOMIC DNA]</scope>
    <source>
        <strain evidence="2 3">BD-525</strain>
    </source>
</reference>
<keyword evidence="3" id="KW-1185">Reference proteome</keyword>
<dbReference type="Proteomes" id="UP001344632">
    <property type="component" value="Unassembled WGS sequence"/>
</dbReference>
<accession>A0ABU6GV35</accession>
<organism evidence="2 3">
    <name type="scientific">Paenibacillus dokdonensis</name>
    <dbReference type="NCBI Taxonomy" id="2567944"/>
    <lineage>
        <taxon>Bacteria</taxon>
        <taxon>Bacillati</taxon>
        <taxon>Bacillota</taxon>
        <taxon>Bacilli</taxon>
        <taxon>Bacillales</taxon>
        <taxon>Paenibacillaceae</taxon>
        <taxon>Paenibacillus</taxon>
    </lineage>
</organism>
<dbReference type="InterPro" id="IPR036162">
    <property type="entry name" value="Resolvase-like_N_sf"/>
</dbReference>
<sequence length="98" mass="11172">MESLFTITEQFETGTAIGKFALPMLGATAQLEREQISQNVQLGVQRRNQLGKWNSGSQVLGYRWIPHPRDPRQSCLEIIPEEAHLFDPFLRCTLMISV</sequence>
<dbReference type="EMBL" id="JARLKZ010000025">
    <property type="protein sequence ID" value="MEC0243601.1"/>
    <property type="molecule type" value="Genomic_DNA"/>
</dbReference>
<dbReference type="Pfam" id="PF00239">
    <property type="entry name" value="Resolvase"/>
    <property type="match status" value="1"/>
</dbReference>
<comment type="caution">
    <text evidence="2">The sequence shown here is derived from an EMBL/GenBank/DDBJ whole genome shotgun (WGS) entry which is preliminary data.</text>
</comment>
<gene>
    <name evidence="2" type="ORF">P4H66_27660</name>
</gene>
<dbReference type="SUPFAM" id="SSF53041">
    <property type="entry name" value="Resolvase-like"/>
    <property type="match status" value="1"/>
</dbReference>
<name>A0ABU6GV35_9BACL</name>